<dbReference type="OrthoDB" id="8096449at2"/>
<organism evidence="1 2">
    <name type="scientific">Mesorhizobium atlanticum</name>
    <dbReference type="NCBI Taxonomy" id="2233532"/>
    <lineage>
        <taxon>Bacteria</taxon>
        <taxon>Pseudomonadati</taxon>
        <taxon>Pseudomonadota</taxon>
        <taxon>Alphaproteobacteria</taxon>
        <taxon>Hyphomicrobiales</taxon>
        <taxon>Phyllobacteriaceae</taxon>
        <taxon>Mesorhizobium</taxon>
    </lineage>
</organism>
<accession>A0A330GLJ4</accession>
<evidence type="ECO:0000313" key="1">
    <source>
        <dbReference type="EMBL" id="RAZ71805.1"/>
    </source>
</evidence>
<protein>
    <submittedName>
        <fullName evidence="1">Uncharacterized protein</fullName>
    </submittedName>
</protein>
<keyword evidence="2" id="KW-1185">Reference proteome</keyword>
<reference evidence="1 2" key="1">
    <citation type="submission" date="2018-07" db="EMBL/GenBank/DDBJ databases">
        <title>Diversity of Mesorhizobium strains in Brazil.</title>
        <authorList>
            <person name="Helene L.C.F."/>
            <person name="Dall'Agnol R."/>
            <person name="Delamuta J.R.M."/>
            <person name="Hungria M."/>
        </authorList>
    </citation>
    <scope>NUCLEOTIDE SEQUENCE [LARGE SCALE GENOMIC DNA]</scope>
    <source>
        <strain evidence="1 2">CNPSo 3140</strain>
    </source>
</reference>
<dbReference type="EMBL" id="QMBQ01000012">
    <property type="protein sequence ID" value="RAZ71805.1"/>
    <property type="molecule type" value="Genomic_DNA"/>
</dbReference>
<name>A0A330GLJ4_9HYPH</name>
<evidence type="ECO:0000313" key="2">
    <source>
        <dbReference type="Proteomes" id="UP000251956"/>
    </source>
</evidence>
<proteinExistence type="predicted"/>
<gene>
    <name evidence="1" type="ORF">DPM35_30020</name>
</gene>
<sequence length="63" mass="6711">MPFVPSEFHTSTIEDSKGVIGILSIDTTGGLLDIARDGHAAEAVLKAIRSIQSKLCLINESRS</sequence>
<dbReference type="Proteomes" id="UP000251956">
    <property type="component" value="Unassembled WGS sequence"/>
</dbReference>
<dbReference type="AlphaFoldDB" id="A0A330GLJ4"/>
<comment type="caution">
    <text evidence="1">The sequence shown here is derived from an EMBL/GenBank/DDBJ whole genome shotgun (WGS) entry which is preliminary data.</text>
</comment>